<sequence length="415" mass="46522">METFAGRRIEAWRAQDFGDHWERLDTSPRYLREVREVLSAAQGILTSDIEYLFDTCIDFVTAKAALSTVSQLTYQALRGNQSSAETLVETGDLLDLFDRVRAAEGRLPDPHLGRRETAFETAQRALVRLGDAKSVRALIDRVLPTACELGFDRAILSKVHGGFWATQAMCIPEDSQWASEIVRVGQQPAQPLALGLYEYEIVRRQIPMIVSEVQTSEHVHRRIAEASLARSYVAVPIMPHGQVIGLLHGDCYFQRRHVDEFDRDVLAIFAMGFGYLLLRNRLCDQIQTLKVDLSRIGSNAWSDSGEALGSDSLLPSSAEKTSREPTARPFRHQDGRSEYSAEVSRYMLTRRELEVLKLIAAGETNAQIANRLIISEGTVKSHVKRVLRKLGAANRTEAVSIFLKRSADVLPTNSW</sequence>
<dbReference type="InterPro" id="IPR016032">
    <property type="entry name" value="Sig_transdc_resp-reg_C-effctor"/>
</dbReference>
<evidence type="ECO:0000256" key="1">
    <source>
        <dbReference type="ARBA" id="ARBA00023015"/>
    </source>
</evidence>
<evidence type="ECO:0000256" key="4">
    <source>
        <dbReference type="SAM" id="MobiDB-lite"/>
    </source>
</evidence>
<dbReference type="Pfam" id="PF00196">
    <property type="entry name" value="GerE"/>
    <property type="match status" value="1"/>
</dbReference>
<proteinExistence type="predicted"/>
<dbReference type="CDD" id="cd06170">
    <property type="entry name" value="LuxR_C_like"/>
    <property type="match status" value="1"/>
</dbReference>
<dbReference type="EMBL" id="VMQU01000053">
    <property type="protein sequence ID" value="TVS88452.1"/>
    <property type="molecule type" value="Genomic_DNA"/>
</dbReference>
<reference evidence="6 7" key="1">
    <citation type="submission" date="2019-07" db="EMBL/GenBank/DDBJ databases">
        <title>New Mycobacterium species.</title>
        <authorList>
            <person name="Tortoli E."/>
            <person name="Ghielmetti G."/>
            <person name="Friedel U."/>
            <person name="Trovato A."/>
        </authorList>
    </citation>
    <scope>NUCLEOTIDE SEQUENCE [LARGE SCALE GENOMIC DNA]</scope>
    <source>
        <strain evidence="6 7">16-83</strain>
    </source>
</reference>
<evidence type="ECO:0000259" key="5">
    <source>
        <dbReference type="PROSITE" id="PS50043"/>
    </source>
</evidence>
<dbReference type="PRINTS" id="PR00038">
    <property type="entry name" value="HTHLUXR"/>
</dbReference>
<name>A0A557XR96_9MYCO</name>
<dbReference type="PANTHER" id="PTHR44688">
    <property type="entry name" value="DNA-BINDING TRANSCRIPTIONAL ACTIVATOR DEVR_DOSR"/>
    <property type="match status" value="1"/>
</dbReference>
<organism evidence="6 7">
    <name type="scientific">Mycobacterium helveticum</name>
    <dbReference type="NCBI Taxonomy" id="2592811"/>
    <lineage>
        <taxon>Bacteria</taxon>
        <taxon>Bacillati</taxon>
        <taxon>Actinomycetota</taxon>
        <taxon>Actinomycetes</taxon>
        <taxon>Mycobacteriales</taxon>
        <taxon>Mycobacteriaceae</taxon>
        <taxon>Mycobacterium</taxon>
    </lineage>
</organism>
<feature type="region of interest" description="Disordered" evidence="4">
    <location>
        <begin position="304"/>
        <end position="335"/>
    </location>
</feature>
<evidence type="ECO:0000256" key="3">
    <source>
        <dbReference type="ARBA" id="ARBA00023163"/>
    </source>
</evidence>
<dbReference type="SUPFAM" id="SSF46894">
    <property type="entry name" value="C-terminal effector domain of the bipartite response regulators"/>
    <property type="match status" value="1"/>
</dbReference>
<dbReference type="SUPFAM" id="SSF55781">
    <property type="entry name" value="GAF domain-like"/>
    <property type="match status" value="1"/>
</dbReference>
<dbReference type="Pfam" id="PF13185">
    <property type="entry name" value="GAF_2"/>
    <property type="match status" value="1"/>
</dbReference>
<dbReference type="InterPro" id="IPR003018">
    <property type="entry name" value="GAF"/>
</dbReference>
<dbReference type="Gene3D" id="3.30.450.40">
    <property type="match status" value="1"/>
</dbReference>
<dbReference type="Gene3D" id="1.10.10.10">
    <property type="entry name" value="Winged helix-like DNA-binding domain superfamily/Winged helix DNA-binding domain"/>
    <property type="match status" value="1"/>
</dbReference>
<dbReference type="PROSITE" id="PS50043">
    <property type="entry name" value="HTH_LUXR_2"/>
    <property type="match status" value="1"/>
</dbReference>
<accession>A0A557XR96</accession>
<dbReference type="InterPro" id="IPR036388">
    <property type="entry name" value="WH-like_DNA-bd_sf"/>
</dbReference>
<dbReference type="SMART" id="SM00421">
    <property type="entry name" value="HTH_LUXR"/>
    <property type="match status" value="1"/>
</dbReference>
<protein>
    <submittedName>
        <fullName evidence="6">GAF domain-containing protein</fullName>
    </submittedName>
</protein>
<dbReference type="GO" id="GO:0006355">
    <property type="term" value="P:regulation of DNA-templated transcription"/>
    <property type="evidence" value="ECO:0007669"/>
    <property type="project" value="InterPro"/>
</dbReference>
<dbReference type="OrthoDB" id="161302at2"/>
<keyword evidence="3" id="KW-0804">Transcription</keyword>
<comment type="caution">
    <text evidence="6">The sequence shown here is derived from an EMBL/GenBank/DDBJ whole genome shotgun (WGS) entry which is preliminary data.</text>
</comment>
<dbReference type="Proteomes" id="UP000320513">
    <property type="component" value="Unassembled WGS sequence"/>
</dbReference>
<evidence type="ECO:0000313" key="6">
    <source>
        <dbReference type="EMBL" id="TVS88452.1"/>
    </source>
</evidence>
<dbReference type="PANTHER" id="PTHR44688:SF16">
    <property type="entry name" value="DNA-BINDING TRANSCRIPTIONAL ACTIVATOR DEVR_DOSR"/>
    <property type="match status" value="1"/>
</dbReference>
<keyword evidence="7" id="KW-1185">Reference proteome</keyword>
<evidence type="ECO:0000313" key="7">
    <source>
        <dbReference type="Proteomes" id="UP000320513"/>
    </source>
</evidence>
<dbReference type="InterPro" id="IPR000792">
    <property type="entry name" value="Tscrpt_reg_LuxR_C"/>
</dbReference>
<gene>
    <name evidence="6" type="ORF">FPZ47_13985</name>
</gene>
<dbReference type="AlphaFoldDB" id="A0A557XR96"/>
<keyword evidence="1" id="KW-0805">Transcription regulation</keyword>
<dbReference type="PROSITE" id="PS00622">
    <property type="entry name" value="HTH_LUXR_1"/>
    <property type="match status" value="1"/>
</dbReference>
<feature type="domain" description="HTH luxR-type" evidence="5">
    <location>
        <begin position="341"/>
        <end position="406"/>
    </location>
</feature>
<dbReference type="InterPro" id="IPR029016">
    <property type="entry name" value="GAF-like_dom_sf"/>
</dbReference>
<dbReference type="GO" id="GO:0003677">
    <property type="term" value="F:DNA binding"/>
    <property type="evidence" value="ECO:0007669"/>
    <property type="project" value="UniProtKB-KW"/>
</dbReference>
<feature type="compositionally biased region" description="Basic and acidic residues" evidence="4">
    <location>
        <begin position="320"/>
        <end position="335"/>
    </location>
</feature>
<evidence type="ECO:0000256" key="2">
    <source>
        <dbReference type="ARBA" id="ARBA00023125"/>
    </source>
</evidence>
<dbReference type="SMART" id="SM00065">
    <property type="entry name" value="GAF"/>
    <property type="match status" value="1"/>
</dbReference>
<keyword evidence="2" id="KW-0238">DNA-binding</keyword>
<dbReference type="RefSeq" id="WP_144952142.1">
    <property type="nucleotide sequence ID" value="NZ_VMQU01000053.1"/>
</dbReference>